<dbReference type="SUPFAM" id="SSF63867">
    <property type="entry name" value="MoeA C-terminal domain-like"/>
    <property type="match status" value="1"/>
</dbReference>
<dbReference type="PANTHER" id="PTHR10192">
    <property type="entry name" value="MOLYBDOPTERIN BIOSYNTHESIS PROTEIN"/>
    <property type="match status" value="1"/>
</dbReference>
<sequence length="158" mass="17090">MGTVMRRTFATATVLAVVEIIGTPPESPAQGDSDGPSEDTTLFGLPGNPLASVVCLRFIVVPYLRARLSLPEEKPSRAILICPLSTKQSFKKPTHLHVFWYGQHFKDTGEVTISSNQGSNKIFPLLGADCWVGIAPGREDVGPGDAVEVYEMYPSLES</sequence>
<comment type="pathway">
    <text evidence="1">Cofactor biosynthesis; molybdopterin biosynthesis.</text>
</comment>
<organism evidence="3 4">
    <name type="scientific">Oculimacula yallundae</name>
    <dbReference type="NCBI Taxonomy" id="86028"/>
    <lineage>
        <taxon>Eukaryota</taxon>
        <taxon>Fungi</taxon>
        <taxon>Dikarya</taxon>
        <taxon>Ascomycota</taxon>
        <taxon>Pezizomycotina</taxon>
        <taxon>Leotiomycetes</taxon>
        <taxon>Helotiales</taxon>
        <taxon>Ploettnerulaceae</taxon>
        <taxon>Oculimacula</taxon>
    </lineage>
</organism>
<evidence type="ECO:0000259" key="2">
    <source>
        <dbReference type="Pfam" id="PF03454"/>
    </source>
</evidence>
<comment type="caution">
    <text evidence="3">The sequence shown here is derived from an EMBL/GenBank/DDBJ whole genome shotgun (WGS) entry which is preliminary data.</text>
</comment>
<comment type="function">
    <text evidence="1">Catalyzes two steps in the biosynthesis of the molybdenum cofactor. In the first step, molybdopterin is adenylated. Subsequently, molybdate is inserted into adenylated molybdopterin and AMP is released.</text>
</comment>
<dbReference type="InterPro" id="IPR036425">
    <property type="entry name" value="MoaB/Mog-like_dom_sf"/>
</dbReference>
<dbReference type="InterPro" id="IPR005111">
    <property type="entry name" value="MoeA_C_domain_IV"/>
</dbReference>
<dbReference type="InterPro" id="IPR038987">
    <property type="entry name" value="MoeA-like"/>
</dbReference>
<dbReference type="PANTHER" id="PTHR10192:SF30">
    <property type="entry name" value="MOLYBDOPTERIN ADENYLYLTRANSFERASE"/>
    <property type="match status" value="1"/>
</dbReference>
<feature type="domain" description="MoeA C-terminal" evidence="2">
    <location>
        <begin position="88"/>
        <end position="151"/>
    </location>
</feature>
<evidence type="ECO:0000313" key="3">
    <source>
        <dbReference type="EMBL" id="KAL2060820.1"/>
    </source>
</evidence>
<name>A0ABR4BT52_9HELO</name>
<keyword evidence="1" id="KW-0500">Molybdenum</keyword>
<keyword evidence="4" id="KW-1185">Reference proteome</keyword>
<dbReference type="Proteomes" id="UP001595075">
    <property type="component" value="Unassembled WGS sequence"/>
</dbReference>
<dbReference type="Gene3D" id="2.40.340.10">
    <property type="entry name" value="MoeA, C-terminal, domain IV"/>
    <property type="match status" value="1"/>
</dbReference>
<accession>A0ABR4BT52</accession>
<comment type="catalytic activity">
    <reaction evidence="1">
        <text>adenylyl-molybdopterin + molybdate = Mo-molybdopterin + AMP + H(+)</text>
        <dbReference type="Rhea" id="RHEA:35047"/>
        <dbReference type="ChEBI" id="CHEBI:15378"/>
        <dbReference type="ChEBI" id="CHEBI:36264"/>
        <dbReference type="ChEBI" id="CHEBI:62727"/>
        <dbReference type="ChEBI" id="CHEBI:71302"/>
        <dbReference type="ChEBI" id="CHEBI:456215"/>
    </reaction>
</comment>
<evidence type="ECO:0000256" key="1">
    <source>
        <dbReference type="RuleBase" id="RU365090"/>
    </source>
</evidence>
<evidence type="ECO:0000313" key="4">
    <source>
        <dbReference type="Proteomes" id="UP001595075"/>
    </source>
</evidence>
<dbReference type="Pfam" id="PF03454">
    <property type="entry name" value="MoeA_C"/>
    <property type="match status" value="1"/>
</dbReference>
<dbReference type="InterPro" id="IPR036688">
    <property type="entry name" value="MoeA_C_domain_IV_sf"/>
</dbReference>
<keyword evidence="1" id="KW-0479">Metal-binding</keyword>
<proteinExistence type="inferred from homology"/>
<gene>
    <name evidence="3" type="ORF">VTL71DRAFT_8872</name>
</gene>
<comment type="cofactor">
    <cofactor evidence="1">
        <name>Mg(2+)</name>
        <dbReference type="ChEBI" id="CHEBI:18420"/>
    </cofactor>
</comment>
<protein>
    <recommendedName>
        <fullName evidence="2">MoeA C-terminal domain-containing protein</fullName>
    </recommendedName>
</protein>
<dbReference type="EMBL" id="JAZHXI010000020">
    <property type="protein sequence ID" value="KAL2060820.1"/>
    <property type="molecule type" value="Genomic_DNA"/>
</dbReference>
<comment type="catalytic activity">
    <reaction evidence="1">
        <text>molybdopterin + ATP + H(+) = adenylyl-molybdopterin + diphosphate</text>
        <dbReference type="Rhea" id="RHEA:31331"/>
        <dbReference type="ChEBI" id="CHEBI:15378"/>
        <dbReference type="ChEBI" id="CHEBI:30616"/>
        <dbReference type="ChEBI" id="CHEBI:33019"/>
        <dbReference type="ChEBI" id="CHEBI:58698"/>
        <dbReference type="ChEBI" id="CHEBI:62727"/>
    </reaction>
</comment>
<keyword evidence="1" id="KW-0460">Magnesium</keyword>
<comment type="similarity">
    <text evidence="1">Belongs to the MoeA family.</text>
</comment>
<dbReference type="SUPFAM" id="SSF53218">
    <property type="entry name" value="Molybdenum cofactor biosynthesis proteins"/>
    <property type="match status" value="1"/>
</dbReference>
<dbReference type="Gene3D" id="3.40.980.10">
    <property type="entry name" value="MoaB/Mog-like domain"/>
    <property type="match status" value="1"/>
</dbReference>
<keyword evidence="1" id="KW-0808">Transferase</keyword>
<keyword evidence="1" id="KW-0501">Molybdenum cofactor biosynthesis</keyword>
<reference evidence="3 4" key="1">
    <citation type="journal article" date="2024" name="Commun. Biol.">
        <title>Comparative genomic analysis of thermophilic fungi reveals convergent evolutionary adaptations and gene losses.</title>
        <authorList>
            <person name="Steindorff A.S."/>
            <person name="Aguilar-Pontes M.V."/>
            <person name="Robinson A.J."/>
            <person name="Andreopoulos B."/>
            <person name="LaButti K."/>
            <person name="Kuo A."/>
            <person name="Mondo S."/>
            <person name="Riley R."/>
            <person name="Otillar R."/>
            <person name="Haridas S."/>
            <person name="Lipzen A."/>
            <person name="Grimwood J."/>
            <person name="Schmutz J."/>
            <person name="Clum A."/>
            <person name="Reid I.D."/>
            <person name="Moisan M.C."/>
            <person name="Butler G."/>
            <person name="Nguyen T.T.M."/>
            <person name="Dewar K."/>
            <person name="Conant G."/>
            <person name="Drula E."/>
            <person name="Henrissat B."/>
            <person name="Hansel C."/>
            <person name="Singer S."/>
            <person name="Hutchinson M.I."/>
            <person name="de Vries R.P."/>
            <person name="Natvig D.O."/>
            <person name="Powell A.J."/>
            <person name="Tsang A."/>
            <person name="Grigoriev I.V."/>
        </authorList>
    </citation>
    <scope>NUCLEOTIDE SEQUENCE [LARGE SCALE GENOMIC DNA]</scope>
    <source>
        <strain evidence="3 4">CBS 494.80</strain>
    </source>
</reference>